<organism evidence="1">
    <name type="scientific">marine sediment metagenome</name>
    <dbReference type="NCBI Taxonomy" id="412755"/>
    <lineage>
        <taxon>unclassified sequences</taxon>
        <taxon>metagenomes</taxon>
        <taxon>ecological metagenomes</taxon>
    </lineage>
</organism>
<accession>A0A0F9FRW7</accession>
<reference evidence="1" key="1">
    <citation type="journal article" date="2015" name="Nature">
        <title>Complex archaea that bridge the gap between prokaryotes and eukaryotes.</title>
        <authorList>
            <person name="Spang A."/>
            <person name="Saw J.H."/>
            <person name="Jorgensen S.L."/>
            <person name="Zaremba-Niedzwiedzka K."/>
            <person name="Martijn J."/>
            <person name="Lind A.E."/>
            <person name="van Eijk R."/>
            <person name="Schleper C."/>
            <person name="Guy L."/>
            <person name="Ettema T.J."/>
        </authorList>
    </citation>
    <scope>NUCLEOTIDE SEQUENCE</scope>
</reference>
<protein>
    <submittedName>
        <fullName evidence="1">Uncharacterized protein</fullName>
    </submittedName>
</protein>
<sequence length="146" mass="15984">MSVFDVALVMPTHPFWGHYVDEHLHHQQLIAPWGTIPITVTAGAAWVLGVFTADLLANGWGTAIFDIHWIYVSNASANATMDFIIYAGAADEECARATMTRTGVQTNSFQGACQSKKIVPGSRLRAKMMSENAGQTVDIKLGYHLY</sequence>
<gene>
    <name evidence="1" type="ORF">LCGC14_2272100</name>
</gene>
<name>A0A0F9FRW7_9ZZZZ</name>
<proteinExistence type="predicted"/>
<comment type="caution">
    <text evidence="1">The sequence shown here is derived from an EMBL/GenBank/DDBJ whole genome shotgun (WGS) entry which is preliminary data.</text>
</comment>
<dbReference type="EMBL" id="LAZR01031433">
    <property type="protein sequence ID" value="KKL53772.1"/>
    <property type="molecule type" value="Genomic_DNA"/>
</dbReference>
<dbReference type="AlphaFoldDB" id="A0A0F9FRW7"/>
<evidence type="ECO:0000313" key="1">
    <source>
        <dbReference type="EMBL" id="KKL53772.1"/>
    </source>
</evidence>